<feature type="domain" description="Histidine kinase" evidence="9">
    <location>
        <begin position="272"/>
        <end position="482"/>
    </location>
</feature>
<dbReference type="PANTHER" id="PTHR43065">
    <property type="entry name" value="SENSOR HISTIDINE KINASE"/>
    <property type="match status" value="1"/>
</dbReference>
<dbReference type="CDD" id="cd00130">
    <property type="entry name" value="PAS"/>
    <property type="match status" value="1"/>
</dbReference>
<dbReference type="Pfam" id="PF00512">
    <property type="entry name" value="HisKA"/>
    <property type="match status" value="1"/>
</dbReference>
<dbReference type="Gene3D" id="1.10.287.130">
    <property type="match status" value="1"/>
</dbReference>
<dbReference type="GO" id="GO:0000155">
    <property type="term" value="F:phosphorelay sensor kinase activity"/>
    <property type="evidence" value="ECO:0007669"/>
    <property type="project" value="InterPro"/>
</dbReference>
<reference evidence="12 13" key="1">
    <citation type="journal article" date="2016" name="Nat. Commun.">
        <title>Thousands of microbial genomes shed light on interconnected biogeochemical processes in an aquifer system.</title>
        <authorList>
            <person name="Anantharaman K."/>
            <person name="Brown C.T."/>
            <person name="Hug L.A."/>
            <person name="Sharon I."/>
            <person name="Castelle C.J."/>
            <person name="Probst A.J."/>
            <person name="Thomas B.C."/>
            <person name="Singh A."/>
            <person name="Wilkins M.J."/>
            <person name="Karaoz U."/>
            <person name="Brodie E.L."/>
            <person name="Williams K.H."/>
            <person name="Hubbard S.S."/>
            <person name="Banfield J.F."/>
        </authorList>
    </citation>
    <scope>NUCLEOTIDE SEQUENCE [LARGE SCALE GENOMIC DNA]</scope>
</reference>
<dbReference type="SUPFAM" id="SSF55874">
    <property type="entry name" value="ATPase domain of HSP90 chaperone/DNA topoisomerase II/histidine kinase"/>
    <property type="match status" value="1"/>
</dbReference>
<dbReference type="NCBIfam" id="TIGR00229">
    <property type="entry name" value="sensory_box"/>
    <property type="match status" value="2"/>
</dbReference>
<sequence length="485" mass="55155">MTDKIKKNIKTKNKKGQYKQLFDNMNEGFALHEIICDKSGRPVDYRFIEINPAFERLTGLKRSKVVGRRAKKIMPGLEPFWIETYGNVALTGKPATFENFSKVLKRWYQVHAYRPASRRFAVVFSDITERKRYEESLKQAKDEWEQTFDTVPDLIAIMNQEHKIIKINKPMAQRLGIEKEQAIGQYCYKIVHGMEKEASFCPHAQTCRDAKEHMVEVHEPKLGGDFMVSTTPICNRDGKFIGSVHVARDITERKHAELVLKRLSDIGALAATVAHELRNPLGVMRLAAYNIKRKDPQKLFSDNIANIEKTIGDSEQIINNLLYYSKIKPPSLKKVDLMAVLKESITQSRNKFKEWKAETKNNFNEFQPVFIAADPTQLREVFANILNNAFEALPNKKGRIEIECELEKENSEVAIKIKDDGAGIDPADLTEIFRPFFTRKTRGTGLGLAVCSQIAALHGGRIEAFSQKGEGAAFVIRLPLSEPGK</sequence>
<feature type="domain" description="PAS" evidence="10">
    <location>
        <begin position="140"/>
        <end position="192"/>
    </location>
</feature>
<evidence type="ECO:0000256" key="4">
    <source>
        <dbReference type="ARBA" id="ARBA00022679"/>
    </source>
</evidence>
<dbReference type="PROSITE" id="PS50112">
    <property type="entry name" value="PAS"/>
    <property type="match status" value="2"/>
</dbReference>
<keyword evidence="3" id="KW-0597">Phosphoprotein</keyword>
<dbReference type="SMART" id="SM00387">
    <property type="entry name" value="HATPase_c"/>
    <property type="match status" value="1"/>
</dbReference>
<dbReference type="InterPro" id="IPR000700">
    <property type="entry name" value="PAS-assoc_C"/>
</dbReference>
<proteinExistence type="predicted"/>
<dbReference type="InterPro" id="IPR036097">
    <property type="entry name" value="HisK_dim/P_sf"/>
</dbReference>
<dbReference type="GO" id="GO:0005524">
    <property type="term" value="F:ATP binding"/>
    <property type="evidence" value="ECO:0007669"/>
    <property type="project" value="UniProtKB-KW"/>
</dbReference>
<dbReference type="Gene3D" id="3.30.450.20">
    <property type="entry name" value="PAS domain"/>
    <property type="match status" value="2"/>
</dbReference>
<dbReference type="PRINTS" id="PR00344">
    <property type="entry name" value="BCTRLSENSOR"/>
</dbReference>
<dbReference type="InterPro" id="IPR035965">
    <property type="entry name" value="PAS-like_dom_sf"/>
</dbReference>
<keyword evidence="5" id="KW-0547">Nucleotide-binding</keyword>
<dbReference type="SUPFAM" id="SSF47384">
    <property type="entry name" value="Homodimeric domain of signal transducing histidine kinase"/>
    <property type="match status" value="1"/>
</dbReference>
<protein>
    <recommendedName>
        <fullName evidence="2">histidine kinase</fullName>
        <ecNumber evidence="2">2.7.13.3</ecNumber>
    </recommendedName>
</protein>
<organism evidence="12 13">
    <name type="scientific">candidate division WOR-1 bacterium RIFOXYC2_FULL_46_14</name>
    <dbReference type="NCBI Taxonomy" id="1802587"/>
    <lineage>
        <taxon>Bacteria</taxon>
        <taxon>Bacillati</taxon>
        <taxon>Saganbacteria</taxon>
    </lineage>
</organism>
<dbReference type="Pfam" id="PF08448">
    <property type="entry name" value="PAS_4"/>
    <property type="match status" value="1"/>
</dbReference>
<evidence type="ECO:0000259" key="11">
    <source>
        <dbReference type="PROSITE" id="PS50113"/>
    </source>
</evidence>
<dbReference type="CDD" id="cd00075">
    <property type="entry name" value="HATPase"/>
    <property type="match status" value="1"/>
</dbReference>
<dbReference type="CDD" id="cd00082">
    <property type="entry name" value="HisKA"/>
    <property type="match status" value="1"/>
</dbReference>
<evidence type="ECO:0000256" key="3">
    <source>
        <dbReference type="ARBA" id="ARBA00022553"/>
    </source>
</evidence>
<dbReference type="SUPFAM" id="SSF55785">
    <property type="entry name" value="PYP-like sensor domain (PAS domain)"/>
    <property type="match status" value="2"/>
</dbReference>
<evidence type="ECO:0000256" key="1">
    <source>
        <dbReference type="ARBA" id="ARBA00000085"/>
    </source>
</evidence>
<dbReference type="InterPro" id="IPR003661">
    <property type="entry name" value="HisK_dim/P_dom"/>
</dbReference>
<dbReference type="EC" id="2.7.13.3" evidence="2"/>
<gene>
    <name evidence="12" type="ORF">A2438_06090</name>
</gene>
<dbReference type="InterPro" id="IPR000014">
    <property type="entry name" value="PAS"/>
</dbReference>
<evidence type="ECO:0000256" key="7">
    <source>
        <dbReference type="ARBA" id="ARBA00022840"/>
    </source>
</evidence>
<dbReference type="AlphaFoldDB" id="A0A1F4U6X4"/>
<dbReference type="SMART" id="SM00388">
    <property type="entry name" value="HisKA"/>
    <property type="match status" value="1"/>
</dbReference>
<feature type="domain" description="PAC" evidence="11">
    <location>
        <begin position="208"/>
        <end position="262"/>
    </location>
</feature>
<dbReference type="InterPro" id="IPR003594">
    <property type="entry name" value="HATPase_dom"/>
</dbReference>
<dbReference type="EMBL" id="MEUJ01000003">
    <property type="protein sequence ID" value="OGC40570.1"/>
    <property type="molecule type" value="Genomic_DNA"/>
</dbReference>
<evidence type="ECO:0000256" key="5">
    <source>
        <dbReference type="ARBA" id="ARBA00022741"/>
    </source>
</evidence>
<evidence type="ECO:0000313" key="13">
    <source>
        <dbReference type="Proteomes" id="UP000179242"/>
    </source>
</evidence>
<keyword evidence="8" id="KW-0902">Two-component regulatory system</keyword>
<dbReference type="PANTHER" id="PTHR43065:SF10">
    <property type="entry name" value="PEROXIDE STRESS-ACTIVATED HISTIDINE KINASE MAK3"/>
    <property type="match status" value="1"/>
</dbReference>
<evidence type="ECO:0000256" key="6">
    <source>
        <dbReference type="ARBA" id="ARBA00022777"/>
    </source>
</evidence>
<evidence type="ECO:0000313" key="12">
    <source>
        <dbReference type="EMBL" id="OGC40570.1"/>
    </source>
</evidence>
<evidence type="ECO:0000256" key="2">
    <source>
        <dbReference type="ARBA" id="ARBA00012438"/>
    </source>
</evidence>
<dbReference type="InterPro" id="IPR005467">
    <property type="entry name" value="His_kinase_dom"/>
</dbReference>
<dbReference type="Gene3D" id="3.30.565.10">
    <property type="entry name" value="Histidine kinase-like ATPase, C-terminal domain"/>
    <property type="match status" value="1"/>
</dbReference>
<evidence type="ECO:0000259" key="9">
    <source>
        <dbReference type="PROSITE" id="PS50109"/>
    </source>
</evidence>
<dbReference type="Proteomes" id="UP000179242">
    <property type="component" value="Unassembled WGS sequence"/>
</dbReference>
<dbReference type="Pfam" id="PF13188">
    <property type="entry name" value="PAS_8"/>
    <property type="match status" value="1"/>
</dbReference>
<name>A0A1F4U6X4_UNCSA</name>
<dbReference type="Pfam" id="PF02518">
    <property type="entry name" value="HATPase_c"/>
    <property type="match status" value="1"/>
</dbReference>
<feature type="domain" description="PAS" evidence="10">
    <location>
        <begin position="37"/>
        <end position="68"/>
    </location>
</feature>
<evidence type="ECO:0000259" key="10">
    <source>
        <dbReference type="PROSITE" id="PS50112"/>
    </source>
</evidence>
<dbReference type="PROSITE" id="PS50113">
    <property type="entry name" value="PAC"/>
    <property type="match status" value="1"/>
</dbReference>
<dbReference type="SMART" id="SM00091">
    <property type="entry name" value="PAS"/>
    <property type="match status" value="2"/>
</dbReference>
<accession>A0A1F4U6X4</accession>
<evidence type="ECO:0000256" key="8">
    <source>
        <dbReference type="ARBA" id="ARBA00023012"/>
    </source>
</evidence>
<keyword evidence="4" id="KW-0808">Transferase</keyword>
<comment type="caution">
    <text evidence="12">The sequence shown here is derived from an EMBL/GenBank/DDBJ whole genome shotgun (WGS) entry which is preliminary data.</text>
</comment>
<dbReference type="PROSITE" id="PS50109">
    <property type="entry name" value="HIS_KIN"/>
    <property type="match status" value="1"/>
</dbReference>
<dbReference type="InterPro" id="IPR036890">
    <property type="entry name" value="HATPase_C_sf"/>
</dbReference>
<keyword evidence="6" id="KW-0418">Kinase</keyword>
<dbReference type="InterPro" id="IPR013656">
    <property type="entry name" value="PAS_4"/>
</dbReference>
<dbReference type="InterPro" id="IPR004358">
    <property type="entry name" value="Sig_transdc_His_kin-like_C"/>
</dbReference>
<comment type="catalytic activity">
    <reaction evidence="1">
        <text>ATP + protein L-histidine = ADP + protein N-phospho-L-histidine.</text>
        <dbReference type="EC" id="2.7.13.3"/>
    </reaction>
</comment>
<keyword evidence="7" id="KW-0067">ATP-binding</keyword>